<dbReference type="RefSeq" id="WP_200238966.1">
    <property type="nucleotide sequence ID" value="NZ_JAENGP010000019.1"/>
</dbReference>
<comment type="caution">
    <text evidence="1">The sequence shown here is derived from an EMBL/GenBank/DDBJ whole genome shotgun (WGS) entry which is preliminary data.</text>
</comment>
<accession>A0ABS1EHC2</accession>
<name>A0ABS1EHC2_9BURK</name>
<gene>
    <name evidence="1" type="ORF">JHL22_14375</name>
</gene>
<reference evidence="1 2" key="1">
    <citation type="submission" date="2020-12" db="EMBL/GenBank/DDBJ databases">
        <authorList>
            <person name="Lu T."/>
            <person name="Wang Q."/>
            <person name="Han X."/>
        </authorList>
    </citation>
    <scope>NUCLEOTIDE SEQUENCE [LARGE SCALE GENOMIC DNA]</scope>
    <source>
        <strain evidence="1 2">WQ 585</strain>
    </source>
</reference>
<dbReference type="InterPro" id="IPR009078">
    <property type="entry name" value="Ferritin-like_SF"/>
</dbReference>
<dbReference type="InterPro" id="IPR052703">
    <property type="entry name" value="Aromatic_CoA_ox/epox"/>
</dbReference>
<protein>
    <submittedName>
        <fullName evidence="1">Phenylacetate-CoA oxygenase subunit PaaI</fullName>
    </submittedName>
</protein>
<dbReference type="EMBL" id="JAENGP010000019">
    <property type="protein sequence ID" value="MBK1782399.1"/>
    <property type="molecule type" value="Genomic_DNA"/>
</dbReference>
<dbReference type="Gene3D" id="1.20.1260.10">
    <property type="match status" value="1"/>
</dbReference>
<evidence type="ECO:0000313" key="1">
    <source>
        <dbReference type="EMBL" id="MBK1782399.1"/>
    </source>
</evidence>
<dbReference type="PANTHER" id="PTHR30458:SF0">
    <property type="entry name" value="1,2-PHENYLACETYL-COA EPOXIDASE, SUBUNIT C"/>
    <property type="match status" value="1"/>
</dbReference>
<dbReference type="Pfam" id="PF05138">
    <property type="entry name" value="PaaA_PaaC"/>
    <property type="match status" value="1"/>
</dbReference>
<keyword evidence="2" id="KW-1185">Reference proteome</keyword>
<dbReference type="PANTHER" id="PTHR30458">
    <property type="entry name" value="PHENYLACETIC ACID DEGRADATION PROTEIN PAA"/>
    <property type="match status" value="1"/>
</dbReference>
<proteinExistence type="predicted"/>
<dbReference type="SUPFAM" id="SSF47240">
    <property type="entry name" value="Ferritin-like"/>
    <property type="match status" value="1"/>
</dbReference>
<dbReference type="InterPro" id="IPR012347">
    <property type="entry name" value="Ferritin-like"/>
</dbReference>
<dbReference type="Proteomes" id="UP000635316">
    <property type="component" value="Unassembled WGS sequence"/>
</dbReference>
<sequence length="254" mass="29073">MMFDNMKVEEYLAQGGVFSSPENAPARYRAELMRMMFVFVDSELAASAGFASSINFAPDIKARIAASRITLEKADHAQRVLRILSGFGTDAERYEKQHEWAFRLPRENDLPKERQAADMRLPVFYFPLLNWMDAVVMTVLQGLAAEVQLEELSRVSYDPLAVVFRVIAPREHEHTKLSQEGLALLVKTGEHQQSLQQSVDYWYPRIAVGFGQQNAERYDMLRKLGLRHESNESQLQRWASLVKNQLQALGLRAQ</sequence>
<dbReference type="InterPro" id="IPR007814">
    <property type="entry name" value="PaaA_PaaC"/>
</dbReference>
<evidence type="ECO:0000313" key="2">
    <source>
        <dbReference type="Proteomes" id="UP000635316"/>
    </source>
</evidence>
<organism evidence="1 2">
    <name type="scientific">Advenella mandrilli</name>
    <dbReference type="NCBI Taxonomy" id="2800330"/>
    <lineage>
        <taxon>Bacteria</taxon>
        <taxon>Pseudomonadati</taxon>
        <taxon>Pseudomonadota</taxon>
        <taxon>Betaproteobacteria</taxon>
        <taxon>Burkholderiales</taxon>
        <taxon>Alcaligenaceae</taxon>
    </lineage>
</organism>